<dbReference type="EMBL" id="CP075546">
    <property type="protein sequence ID" value="QVV89822.1"/>
    <property type="molecule type" value="Genomic_DNA"/>
</dbReference>
<accession>A0A8E7B3J0</accession>
<dbReference type="GeneID" id="65096478"/>
<proteinExistence type="predicted"/>
<dbReference type="KEGG" id="mrtj:KHC33_04800"/>
<dbReference type="Proteomes" id="UP000680656">
    <property type="component" value="Chromosome"/>
</dbReference>
<protein>
    <submittedName>
        <fullName evidence="1">Uncharacterized protein</fullName>
    </submittedName>
</protein>
<organism evidence="1 2">
    <name type="scientific">Methanospirillum purgamenti</name>
    <dbReference type="NCBI Taxonomy" id="2834276"/>
    <lineage>
        <taxon>Archaea</taxon>
        <taxon>Methanobacteriati</taxon>
        <taxon>Methanobacteriota</taxon>
        <taxon>Stenosarchaea group</taxon>
        <taxon>Methanomicrobia</taxon>
        <taxon>Methanomicrobiales</taxon>
        <taxon>Methanospirillaceae</taxon>
        <taxon>Methanospirillum</taxon>
    </lineage>
</organism>
<gene>
    <name evidence="1" type="ORF">KHC33_04800</name>
</gene>
<sequence>MKRIYVDVGQCCVCNTGKAVWKDPDNQISICDSCYSNAGGRGTVMARDGTVYSTEIDEAIKSVQTMNRKIIPRYVTEEEIWKNRHKYLRVGEHPEISLQMVISELVSWRPDTKIYGKCPVSCAFDCISSSQGAKA</sequence>
<evidence type="ECO:0000313" key="1">
    <source>
        <dbReference type="EMBL" id="QVV89822.1"/>
    </source>
</evidence>
<evidence type="ECO:0000313" key="2">
    <source>
        <dbReference type="Proteomes" id="UP000680656"/>
    </source>
</evidence>
<dbReference type="RefSeq" id="WP_214420610.1">
    <property type="nucleotide sequence ID" value="NZ_CP075546.1"/>
</dbReference>
<name>A0A8E7B3J0_9EURY</name>
<reference evidence="1 2" key="1">
    <citation type="submission" date="2021-05" db="EMBL/GenBank/DDBJ databases">
        <title>A novel Methanospirillum isolate from a pyrite-forming mixed culture.</title>
        <authorList>
            <person name="Bunk B."/>
            <person name="Sproer C."/>
            <person name="Spring S."/>
            <person name="Pester M."/>
        </authorList>
    </citation>
    <scope>NUCLEOTIDE SEQUENCE [LARGE SCALE GENOMIC DNA]</scope>
    <source>
        <strain evidence="1 2">J.3.6.1-F.2.7.3</strain>
    </source>
</reference>
<keyword evidence="2" id="KW-1185">Reference proteome</keyword>
<dbReference type="AlphaFoldDB" id="A0A8E7B3J0"/>